<sequence>MKTKAIYAGSFDPLHTGHIAVVNKALKFVDKLLLVVSNNPDKNNIDNLLDRFEYVKNYFKNNENVEVIFNKNELIGNIAKRYKINLLIRSARNDADYQTELDIAAGNHTVNPELETILIIPDYEMIGISSTLIRHIKALEKEGN</sequence>
<comment type="function">
    <text evidence="9">Reversibly transfers an adenylyl group from ATP to 4'-phosphopantetheine, yielding dephospho-CoA (dPCoA) and pyrophosphate.</text>
</comment>
<evidence type="ECO:0000256" key="6">
    <source>
        <dbReference type="ARBA" id="ARBA00022842"/>
    </source>
</evidence>
<dbReference type="GO" id="GO:0005524">
    <property type="term" value="F:ATP binding"/>
    <property type="evidence" value="ECO:0007669"/>
    <property type="project" value="UniProtKB-KW"/>
</dbReference>
<dbReference type="InterPro" id="IPR014729">
    <property type="entry name" value="Rossmann-like_a/b/a_fold"/>
</dbReference>
<comment type="subunit">
    <text evidence="9">Homohexamer.</text>
</comment>
<feature type="binding site" evidence="9">
    <location>
        <position position="42"/>
    </location>
    <ligand>
        <name>substrate</name>
    </ligand>
</feature>
<dbReference type="AlphaFoldDB" id="A0A6M4JAF2"/>
<dbReference type="Pfam" id="PF01467">
    <property type="entry name" value="CTP_transf_like"/>
    <property type="match status" value="1"/>
</dbReference>
<gene>
    <name evidence="9" type="primary">coaD</name>
    <name evidence="10" type="ORF">HLA87_00210</name>
</gene>
<feature type="binding site" evidence="9">
    <location>
        <begin position="125"/>
        <end position="131"/>
    </location>
    <ligand>
        <name>ATP</name>
        <dbReference type="ChEBI" id="CHEBI:30616"/>
    </ligand>
</feature>
<dbReference type="InterPro" id="IPR004821">
    <property type="entry name" value="Cyt_trans-like"/>
</dbReference>
<feature type="binding site" evidence="9">
    <location>
        <begin position="10"/>
        <end position="11"/>
    </location>
    <ligand>
        <name>ATP</name>
        <dbReference type="ChEBI" id="CHEBI:30616"/>
    </ligand>
</feature>
<dbReference type="RefSeq" id="WP_171110769.1">
    <property type="nucleotide sequence ID" value="NZ_CP053096.1"/>
</dbReference>
<evidence type="ECO:0000256" key="2">
    <source>
        <dbReference type="ARBA" id="ARBA00022679"/>
    </source>
</evidence>
<evidence type="ECO:0000256" key="7">
    <source>
        <dbReference type="ARBA" id="ARBA00022993"/>
    </source>
</evidence>
<dbReference type="EC" id="2.7.7.3" evidence="9"/>
<evidence type="ECO:0000256" key="1">
    <source>
        <dbReference type="ARBA" id="ARBA00022490"/>
    </source>
</evidence>
<evidence type="ECO:0000256" key="4">
    <source>
        <dbReference type="ARBA" id="ARBA00022741"/>
    </source>
</evidence>
<dbReference type="GO" id="GO:0015937">
    <property type="term" value="P:coenzyme A biosynthetic process"/>
    <property type="evidence" value="ECO:0007669"/>
    <property type="project" value="UniProtKB-UniRule"/>
</dbReference>
<keyword evidence="7 9" id="KW-0173">Coenzyme A biosynthesis</keyword>
<comment type="catalytic activity">
    <reaction evidence="8 9">
        <text>(R)-4'-phosphopantetheine + ATP + H(+) = 3'-dephospho-CoA + diphosphate</text>
        <dbReference type="Rhea" id="RHEA:19801"/>
        <dbReference type="ChEBI" id="CHEBI:15378"/>
        <dbReference type="ChEBI" id="CHEBI:30616"/>
        <dbReference type="ChEBI" id="CHEBI:33019"/>
        <dbReference type="ChEBI" id="CHEBI:57328"/>
        <dbReference type="ChEBI" id="CHEBI:61723"/>
        <dbReference type="EC" id="2.7.7.3"/>
    </reaction>
</comment>
<comment type="subcellular location">
    <subcellularLocation>
        <location evidence="9">Cytoplasm</location>
    </subcellularLocation>
</comment>
<protein>
    <recommendedName>
        <fullName evidence="9">Phosphopantetheine adenylyltransferase</fullName>
        <ecNumber evidence="9">2.7.7.3</ecNumber>
    </recommendedName>
    <alternativeName>
        <fullName evidence="9">Dephospho-CoA pyrophosphorylase</fullName>
    </alternativeName>
    <alternativeName>
        <fullName evidence="9">Pantetheine-phosphate adenylyltransferase</fullName>
        <shortName evidence="9">PPAT</shortName>
    </alternativeName>
</protein>
<comment type="similarity">
    <text evidence="9">Belongs to the bacterial CoaD family.</text>
</comment>
<keyword evidence="3 9" id="KW-0548">Nucleotidyltransferase</keyword>
<name>A0A6M4JAF2_9MOLU</name>
<dbReference type="GO" id="GO:0005737">
    <property type="term" value="C:cytoplasm"/>
    <property type="evidence" value="ECO:0007669"/>
    <property type="project" value="UniProtKB-SubCell"/>
</dbReference>
<feature type="binding site" evidence="9">
    <location>
        <position position="89"/>
    </location>
    <ligand>
        <name>substrate</name>
    </ligand>
</feature>
<comment type="caution">
    <text evidence="9">Lacks conserved residue(s) required for the propagation of feature annotation.</text>
</comment>
<evidence type="ECO:0000256" key="8">
    <source>
        <dbReference type="ARBA" id="ARBA00029346"/>
    </source>
</evidence>
<dbReference type="HAMAP" id="MF_00151">
    <property type="entry name" value="PPAT_bact"/>
    <property type="match status" value="1"/>
</dbReference>
<feature type="binding site" evidence="9">
    <location>
        <position position="18"/>
    </location>
    <ligand>
        <name>ATP</name>
        <dbReference type="ChEBI" id="CHEBI:30616"/>
    </ligand>
</feature>
<feature type="binding site" evidence="9">
    <location>
        <position position="10"/>
    </location>
    <ligand>
        <name>substrate</name>
    </ligand>
</feature>
<comment type="pathway">
    <text evidence="9">Cofactor biosynthesis; coenzyme A biosynthesis; CoA from (R)-pantothenate: step 4/5.</text>
</comment>
<proteinExistence type="inferred from homology"/>
<evidence type="ECO:0000256" key="3">
    <source>
        <dbReference type="ARBA" id="ARBA00022695"/>
    </source>
</evidence>
<evidence type="ECO:0000313" key="11">
    <source>
        <dbReference type="Proteomes" id="UP000500686"/>
    </source>
</evidence>
<evidence type="ECO:0000256" key="5">
    <source>
        <dbReference type="ARBA" id="ARBA00022840"/>
    </source>
</evidence>
<dbReference type="KEGG" id="mmir:HLA87_00210"/>
<dbReference type="PRINTS" id="PR01020">
    <property type="entry name" value="LPSBIOSNTHSS"/>
</dbReference>
<keyword evidence="1 9" id="KW-0963">Cytoplasm</keyword>
<keyword evidence="2 9" id="KW-0808">Transferase</keyword>
<dbReference type="NCBIfam" id="TIGR00125">
    <property type="entry name" value="cyt_tran_rel"/>
    <property type="match status" value="1"/>
</dbReference>
<evidence type="ECO:0000313" key="10">
    <source>
        <dbReference type="EMBL" id="QJR43238.1"/>
    </source>
</evidence>
<dbReference type="Proteomes" id="UP000500686">
    <property type="component" value="Chromosome"/>
</dbReference>
<dbReference type="GO" id="GO:0004595">
    <property type="term" value="F:pantetheine-phosphate adenylyltransferase activity"/>
    <property type="evidence" value="ECO:0007669"/>
    <property type="project" value="UniProtKB-UniRule"/>
</dbReference>
<feature type="binding site" evidence="9">
    <location>
        <position position="75"/>
    </location>
    <ligand>
        <name>substrate</name>
    </ligand>
</feature>
<dbReference type="SUPFAM" id="SSF52374">
    <property type="entry name" value="Nucleotidylyl transferase"/>
    <property type="match status" value="1"/>
</dbReference>
<keyword evidence="5 9" id="KW-0067">ATP-binding</keyword>
<keyword evidence="11" id="KW-1185">Reference proteome</keyword>
<dbReference type="Gene3D" id="3.40.50.620">
    <property type="entry name" value="HUPs"/>
    <property type="match status" value="1"/>
</dbReference>
<dbReference type="UniPathway" id="UPA00241">
    <property type="reaction ID" value="UER00355"/>
</dbReference>
<comment type="cofactor">
    <cofactor evidence="9">
        <name>Mg(2+)</name>
        <dbReference type="ChEBI" id="CHEBI:18420"/>
    </cofactor>
</comment>
<dbReference type="NCBIfam" id="TIGR01510">
    <property type="entry name" value="coaD_prev_kdtB"/>
    <property type="match status" value="1"/>
</dbReference>
<keyword evidence="4 9" id="KW-0547">Nucleotide-binding</keyword>
<feature type="binding site" evidence="9">
    <location>
        <position position="100"/>
    </location>
    <ligand>
        <name>ATP</name>
        <dbReference type="ChEBI" id="CHEBI:30616"/>
    </ligand>
</feature>
<accession>A0A6M4JAF2</accession>
<feature type="site" description="Transition state stabilizer" evidence="9">
    <location>
        <position position="18"/>
    </location>
</feature>
<dbReference type="PANTHER" id="PTHR21342">
    <property type="entry name" value="PHOSPHOPANTETHEINE ADENYLYLTRANSFERASE"/>
    <property type="match status" value="1"/>
</dbReference>
<reference evidence="10 11" key="1">
    <citation type="submission" date="2020-05" db="EMBL/GenBank/DDBJ databases">
        <title>Novel Mycoplasma species detected in Mirounga angustirostris (northern elephant seal) from the USA.</title>
        <authorList>
            <person name="Volokhov D.V."/>
        </authorList>
    </citation>
    <scope>NUCLEOTIDE SEQUENCE [LARGE SCALE GENOMIC DNA]</scope>
    <source>
        <strain evidence="10 11">Mirounga ES2806-GEN</strain>
    </source>
</reference>
<dbReference type="PANTHER" id="PTHR21342:SF1">
    <property type="entry name" value="PHOSPHOPANTETHEINE ADENYLYLTRANSFERASE"/>
    <property type="match status" value="1"/>
</dbReference>
<dbReference type="EMBL" id="CP053096">
    <property type="protein sequence ID" value="QJR43238.1"/>
    <property type="molecule type" value="Genomic_DNA"/>
</dbReference>
<dbReference type="InterPro" id="IPR001980">
    <property type="entry name" value="PPAT"/>
</dbReference>
<evidence type="ECO:0000256" key="9">
    <source>
        <dbReference type="HAMAP-Rule" id="MF_00151"/>
    </source>
</evidence>
<keyword evidence="6 9" id="KW-0460">Magnesium</keyword>
<organism evidence="10 11">
    <name type="scientific">Mycoplasma miroungigenitalium</name>
    <dbReference type="NCBI Taxonomy" id="754515"/>
    <lineage>
        <taxon>Bacteria</taxon>
        <taxon>Bacillati</taxon>
        <taxon>Mycoplasmatota</taxon>
        <taxon>Mollicutes</taxon>
        <taxon>Mycoplasmataceae</taxon>
        <taxon>Mycoplasma</taxon>
    </lineage>
</organism>